<protein>
    <submittedName>
        <fullName evidence="1">Aldose 1-epimerase family protein</fullName>
    </submittedName>
</protein>
<dbReference type="GO" id="GO:0016853">
    <property type="term" value="F:isomerase activity"/>
    <property type="evidence" value="ECO:0007669"/>
    <property type="project" value="InterPro"/>
</dbReference>
<dbReference type="GO" id="GO:0005975">
    <property type="term" value="P:carbohydrate metabolic process"/>
    <property type="evidence" value="ECO:0007669"/>
    <property type="project" value="InterPro"/>
</dbReference>
<proteinExistence type="predicted"/>
<evidence type="ECO:0000313" key="1">
    <source>
        <dbReference type="EMBL" id="MSS62366.1"/>
    </source>
</evidence>
<comment type="caution">
    <text evidence="1">The sequence shown here is derived from an EMBL/GenBank/DDBJ whole genome shotgun (WGS) entry which is preliminary data.</text>
</comment>
<dbReference type="EMBL" id="VUMT01000001">
    <property type="protein sequence ID" value="MSS62366.1"/>
    <property type="molecule type" value="Genomic_DNA"/>
</dbReference>
<accession>A0A6L5XUA1</accession>
<dbReference type="InterPro" id="IPR011013">
    <property type="entry name" value="Gal_mutarotase_sf_dom"/>
</dbReference>
<gene>
    <name evidence="1" type="ORF">FYJ58_00460</name>
</gene>
<dbReference type="Proteomes" id="UP000482209">
    <property type="component" value="Unassembled WGS sequence"/>
</dbReference>
<evidence type="ECO:0000313" key="2">
    <source>
        <dbReference type="Proteomes" id="UP000482209"/>
    </source>
</evidence>
<dbReference type="InterPro" id="IPR037481">
    <property type="entry name" value="LacX"/>
</dbReference>
<dbReference type="PANTHER" id="PTHR11122">
    <property type="entry name" value="APOSPORY-ASSOCIATED PROTEIN C-RELATED"/>
    <property type="match status" value="1"/>
</dbReference>
<dbReference type="InterPro" id="IPR008183">
    <property type="entry name" value="Aldose_1/G6P_1-epimerase"/>
</dbReference>
<dbReference type="CDD" id="cd09024">
    <property type="entry name" value="Aldose_epim_lacX"/>
    <property type="match status" value="1"/>
</dbReference>
<dbReference type="SUPFAM" id="SSF74650">
    <property type="entry name" value="Galactose mutarotase-like"/>
    <property type="match status" value="1"/>
</dbReference>
<dbReference type="PANTHER" id="PTHR11122:SF13">
    <property type="entry name" value="GLUCOSE-6-PHOSPHATE 1-EPIMERASE"/>
    <property type="match status" value="1"/>
</dbReference>
<dbReference type="Pfam" id="PF01263">
    <property type="entry name" value="Aldose_epim"/>
    <property type="match status" value="1"/>
</dbReference>
<dbReference type="AlphaFoldDB" id="A0A6L5XUA1"/>
<dbReference type="RefSeq" id="WP_154515613.1">
    <property type="nucleotide sequence ID" value="NZ_VUMT01000001.1"/>
</dbReference>
<name>A0A6L5XUA1_9FIRM</name>
<dbReference type="InterPro" id="IPR014718">
    <property type="entry name" value="GH-type_carb-bd"/>
</dbReference>
<sequence>MSSYVLENETLIITIQSKGAELCSIKDKGSEQEYLWNGDEKYWKRSSPILFPAVGSCKGKKYVYDGKTYTLSQHGFARDMEFSLIKKEENEIWFGLHSDEKTLEQYPFVFQLEIGYRLVANKIKVMWKVKNKDRKTMYFSIGGHPAFLCPLREGEKQSDYYIGFDCDEKVEYSLVNEDGLLAYDGNILPLEDGKFKITEDLFDKDALVIENYQAHQVSLLTSEKEPYVTVDFFAPLFGIWSPAKKNAPFICIEPWYGRCDRYDFDGTLEEREWGNKLEVGGQFDAEYTITIE</sequence>
<dbReference type="Gene3D" id="2.70.98.10">
    <property type="match status" value="1"/>
</dbReference>
<reference evidence="1 2" key="1">
    <citation type="submission" date="2019-08" db="EMBL/GenBank/DDBJ databases">
        <title>In-depth cultivation of the pig gut microbiome towards novel bacterial diversity and tailored functional studies.</title>
        <authorList>
            <person name="Wylensek D."/>
            <person name="Hitch T.C.A."/>
            <person name="Clavel T."/>
        </authorList>
    </citation>
    <scope>NUCLEOTIDE SEQUENCE [LARGE SCALE GENOMIC DNA]</scope>
    <source>
        <strain evidence="1 2">WCA-693-APC-MOT-I</strain>
    </source>
</reference>
<organism evidence="1 2">
    <name type="scientific">Velocimicrobium porci</name>
    <dbReference type="NCBI Taxonomy" id="2606634"/>
    <lineage>
        <taxon>Bacteria</taxon>
        <taxon>Bacillati</taxon>
        <taxon>Bacillota</taxon>
        <taxon>Clostridia</taxon>
        <taxon>Lachnospirales</taxon>
        <taxon>Lachnospiraceae</taxon>
        <taxon>Velocimicrobium</taxon>
    </lineage>
</organism>
<keyword evidence="2" id="KW-1185">Reference proteome</keyword>
<dbReference type="GO" id="GO:0030246">
    <property type="term" value="F:carbohydrate binding"/>
    <property type="evidence" value="ECO:0007669"/>
    <property type="project" value="InterPro"/>
</dbReference>